<keyword evidence="10" id="KW-0067">ATP-binding</keyword>
<comment type="caution">
    <text evidence="17">The sequence shown here is derived from an EMBL/GenBank/DDBJ whole genome shotgun (WGS) entry which is preliminary data.</text>
</comment>
<dbReference type="AlphaFoldDB" id="A0A5D8QCG4"/>
<accession>A0A5D8QCG4</accession>
<dbReference type="Gene3D" id="3.30.450.40">
    <property type="match status" value="1"/>
</dbReference>
<dbReference type="InterPro" id="IPR010559">
    <property type="entry name" value="Sig_transdc_His_kin_internal"/>
</dbReference>
<evidence type="ECO:0000256" key="11">
    <source>
        <dbReference type="ARBA" id="ARBA00022989"/>
    </source>
</evidence>
<keyword evidence="8" id="KW-0547">Nucleotide-binding</keyword>
<evidence type="ECO:0000256" key="10">
    <source>
        <dbReference type="ARBA" id="ARBA00022840"/>
    </source>
</evidence>
<dbReference type="InterPro" id="IPR011620">
    <property type="entry name" value="Sig_transdc_His_kinase_LytS_TM"/>
</dbReference>
<proteinExistence type="predicted"/>
<dbReference type="PANTHER" id="PTHR34220:SF7">
    <property type="entry name" value="SENSOR HISTIDINE KINASE YPDA"/>
    <property type="match status" value="1"/>
</dbReference>
<protein>
    <recommendedName>
        <fullName evidence="3">histidine kinase</fullName>
        <ecNumber evidence="3">2.7.13.3</ecNumber>
    </recommendedName>
</protein>
<dbReference type="GO" id="GO:0005524">
    <property type="term" value="F:ATP binding"/>
    <property type="evidence" value="ECO:0007669"/>
    <property type="project" value="UniProtKB-KW"/>
</dbReference>
<dbReference type="InterPro" id="IPR003018">
    <property type="entry name" value="GAF"/>
</dbReference>
<dbReference type="PANTHER" id="PTHR34220">
    <property type="entry name" value="SENSOR HISTIDINE KINASE YPDA"/>
    <property type="match status" value="1"/>
</dbReference>
<keyword evidence="5" id="KW-0597">Phosphoprotein</keyword>
<name>A0A5D8QCG4_9THEO</name>
<dbReference type="InterPro" id="IPR050640">
    <property type="entry name" value="Bact_2-comp_sensor_kinase"/>
</dbReference>
<keyword evidence="4" id="KW-1003">Cell membrane</keyword>
<evidence type="ECO:0000256" key="14">
    <source>
        <dbReference type="SAM" id="Phobius"/>
    </source>
</evidence>
<dbReference type="EC" id="2.7.13.3" evidence="3"/>
<evidence type="ECO:0000256" key="9">
    <source>
        <dbReference type="ARBA" id="ARBA00022777"/>
    </source>
</evidence>
<evidence type="ECO:0000256" key="2">
    <source>
        <dbReference type="ARBA" id="ARBA00004651"/>
    </source>
</evidence>
<evidence type="ECO:0000256" key="8">
    <source>
        <dbReference type="ARBA" id="ARBA00022741"/>
    </source>
</evidence>
<keyword evidence="7 14" id="KW-0812">Transmembrane</keyword>
<feature type="transmembrane region" description="Helical" evidence="14">
    <location>
        <begin position="55"/>
        <end position="73"/>
    </location>
</feature>
<evidence type="ECO:0000256" key="5">
    <source>
        <dbReference type="ARBA" id="ARBA00022553"/>
    </source>
</evidence>
<evidence type="ECO:0000256" key="12">
    <source>
        <dbReference type="ARBA" id="ARBA00023012"/>
    </source>
</evidence>
<evidence type="ECO:0000256" key="4">
    <source>
        <dbReference type="ARBA" id="ARBA00022475"/>
    </source>
</evidence>
<organism evidence="17 18">
    <name type="scientific">Calorimonas adulescens</name>
    <dbReference type="NCBI Taxonomy" id="2606906"/>
    <lineage>
        <taxon>Bacteria</taxon>
        <taxon>Bacillati</taxon>
        <taxon>Bacillota</taxon>
        <taxon>Clostridia</taxon>
        <taxon>Thermoanaerobacterales</taxon>
        <taxon>Thermoanaerobacteraceae</taxon>
        <taxon>Calorimonas</taxon>
    </lineage>
</organism>
<dbReference type="SMART" id="SM00387">
    <property type="entry name" value="HATPase_c"/>
    <property type="match status" value="1"/>
</dbReference>
<dbReference type="SUPFAM" id="SSF55781">
    <property type="entry name" value="GAF domain-like"/>
    <property type="match status" value="1"/>
</dbReference>
<dbReference type="SUPFAM" id="SSF55874">
    <property type="entry name" value="ATPase domain of HSP90 chaperone/DNA topoisomerase II/histidine kinase"/>
    <property type="match status" value="1"/>
</dbReference>
<evidence type="ECO:0000313" key="17">
    <source>
        <dbReference type="EMBL" id="TZE81018.1"/>
    </source>
</evidence>
<evidence type="ECO:0000256" key="7">
    <source>
        <dbReference type="ARBA" id="ARBA00022692"/>
    </source>
</evidence>
<comment type="subcellular location">
    <subcellularLocation>
        <location evidence="2">Cell membrane</location>
        <topology evidence="2">Multi-pass membrane protein</topology>
    </subcellularLocation>
</comment>
<dbReference type="Gene3D" id="1.10.1760.20">
    <property type="match status" value="1"/>
</dbReference>
<evidence type="ECO:0000313" key="18">
    <source>
        <dbReference type="Proteomes" id="UP000322976"/>
    </source>
</evidence>
<keyword evidence="18" id="KW-1185">Reference proteome</keyword>
<dbReference type="SMART" id="SM00065">
    <property type="entry name" value="GAF"/>
    <property type="match status" value="1"/>
</dbReference>
<evidence type="ECO:0000259" key="15">
    <source>
        <dbReference type="SMART" id="SM00065"/>
    </source>
</evidence>
<reference evidence="17 18" key="1">
    <citation type="submission" date="2019-08" db="EMBL/GenBank/DDBJ databases">
        <title>Calorimonas adulescens gen. nov., sp. nov., an anaerobic thermophilic bacterium from Sakhalin hot spring.</title>
        <authorList>
            <person name="Khomyakova M.A."/>
            <person name="Merkel A.Y."/>
            <person name="Novikov A."/>
            <person name="Bonch-Osmolovskaya E.A."/>
            <person name="Slobodkin A.I."/>
        </authorList>
    </citation>
    <scope>NUCLEOTIDE SEQUENCE [LARGE SCALE GENOMIC DNA]</scope>
    <source>
        <strain evidence="17 18">A05MB</strain>
    </source>
</reference>
<dbReference type="Pfam" id="PF13492">
    <property type="entry name" value="GAF_3"/>
    <property type="match status" value="1"/>
</dbReference>
<evidence type="ECO:0000256" key="6">
    <source>
        <dbReference type="ARBA" id="ARBA00022679"/>
    </source>
</evidence>
<dbReference type="EMBL" id="VTPS01000019">
    <property type="protein sequence ID" value="TZE81018.1"/>
    <property type="molecule type" value="Genomic_DNA"/>
</dbReference>
<dbReference type="GO" id="GO:0000155">
    <property type="term" value="F:phosphorelay sensor kinase activity"/>
    <property type="evidence" value="ECO:0007669"/>
    <property type="project" value="InterPro"/>
</dbReference>
<dbReference type="GO" id="GO:0071555">
    <property type="term" value="P:cell wall organization"/>
    <property type="evidence" value="ECO:0007669"/>
    <property type="project" value="InterPro"/>
</dbReference>
<dbReference type="InterPro" id="IPR029016">
    <property type="entry name" value="GAF-like_dom_sf"/>
</dbReference>
<feature type="domain" description="GAF" evidence="15">
    <location>
        <begin position="234"/>
        <end position="370"/>
    </location>
</feature>
<dbReference type="Pfam" id="PF06580">
    <property type="entry name" value="His_kinase"/>
    <property type="match status" value="1"/>
</dbReference>
<keyword evidence="6" id="KW-0808">Transferase</keyword>
<dbReference type="InterPro" id="IPR036890">
    <property type="entry name" value="HATPase_C_sf"/>
</dbReference>
<feature type="transmembrane region" description="Helical" evidence="14">
    <location>
        <begin position="12"/>
        <end position="34"/>
    </location>
</feature>
<evidence type="ECO:0000256" key="13">
    <source>
        <dbReference type="ARBA" id="ARBA00023136"/>
    </source>
</evidence>
<dbReference type="Proteomes" id="UP000322976">
    <property type="component" value="Unassembled WGS sequence"/>
</dbReference>
<evidence type="ECO:0000259" key="16">
    <source>
        <dbReference type="SMART" id="SM00387"/>
    </source>
</evidence>
<keyword evidence="13 14" id="KW-0472">Membrane</keyword>
<keyword evidence="11 14" id="KW-1133">Transmembrane helix</keyword>
<evidence type="ECO:0000256" key="3">
    <source>
        <dbReference type="ARBA" id="ARBA00012438"/>
    </source>
</evidence>
<dbReference type="InterPro" id="IPR003594">
    <property type="entry name" value="HATPase_dom"/>
</dbReference>
<dbReference type="GO" id="GO:0005886">
    <property type="term" value="C:plasma membrane"/>
    <property type="evidence" value="ECO:0007669"/>
    <property type="project" value="UniProtKB-SubCell"/>
</dbReference>
<dbReference type="Gene3D" id="3.30.565.10">
    <property type="entry name" value="Histidine kinase-like ATPase, C-terminal domain"/>
    <property type="match status" value="1"/>
</dbReference>
<dbReference type="Pfam" id="PF07694">
    <property type="entry name" value="5TM-5TMR_LYT"/>
    <property type="match status" value="1"/>
</dbReference>
<feature type="transmembrane region" description="Helical" evidence="14">
    <location>
        <begin position="115"/>
        <end position="137"/>
    </location>
</feature>
<feature type="transmembrane region" description="Helical" evidence="14">
    <location>
        <begin position="182"/>
        <end position="206"/>
    </location>
</feature>
<gene>
    <name evidence="17" type="ORF">FWJ32_10980</name>
</gene>
<keyword evidence="9 17" id="KW-0418">Kinase</keyword>
<sequence length="577" mass="63285">MKLSVKAHEVVHMNVIFIEMVNRLGTIVTVAFILSRLDLFKRIILGRDINRVSKILMTVIFGAFGILGTYTGVPINGALANSRAVGVIIAGLLGGPWVGLGAGVISGLHRWAIDIGGFTAFACAVSTIAEGFVSGMLSKGYANAKNSFVSAFLIGALCETMQMGIILLLARPFSEALGLVRIIWIPMSMINAAGIAIFMMILDIIYKEQERLKAGQAQLAMDIAEKTLPYFRGEFDSDSAYNVAKIIYEMTDLDAVAFTDRDKILAHVGCGSDHHVAGDPVRTSLTREVLRTGEIKVAVHKEGIECSHGGCPLRSAVVSPLYKKDQMIGVLKLYRKRENAITETDINLAKGLAGLISTQLELTELELQNKLLEEARFKALQAQINPHFLFNSINTIISVSRMDPEKSRKLLLDLATFFRRNLEIDKAKIPLSKELEHVRAFVAIEEARFGDRIKVEINADDVDGIFLPPLTLQPLVENAIKHGLLPKDDGGRVRIDVIRRGMYAEIKVEDNGMGMDETFDTRTPNPEHVGLYNVDSRLRSMFGDGCGIHIASTKGKGTTISFEVPCQEVVQFESIAG</sequence>
<feature type="transmembrane region" description="Helical" evidence="14">
    <location>
        <begin position="149"/>
        <end position="170"/>
    </location>
</feature>
<feature type="domain" description="Histidine kinase/HSP90-like ATPase" evidence="16">
    <location>
        <begin position="467"/>
        <end position="568"/>
    </location>
</feature>
<keyword evidence="12" id="KW-0902">Two-component regulatory system</keyword>
<feature type="transmembrane region" description="Helical" evidence="14">
    <location>
        <begin position="85"/>
        <end position="108"/>
    </location>
</feature>
<comment type="catalytic activity">
    <reaction evidence="1">
        <text>ATP + protein L-histidine = ADP + protein N-phospho-L-histidine.</text>
        <dbReference type="EC" id="2.7.13.3"/>
    </reaction>
</comment>
<dbReference type="Pfam" id="PF02518">
    <property type="entry name" value="HATPase_c"/>
    <property type="match status" value="1"/>
</dbReference>
<evidence type="ECO:0000256" key="1">
    <source>
        <dbReference type="ARBA" id="ARBA00000085"/>
    </source>
</evidence>